<feature type="signal peptide" evidence="1">
    <location>
        <begin position="1"/>
        <end position="24"/>
    </location>
</feature>
<dbReference type="RefSeq" id="WP_369668524.1">
    <property type="nucleotide sequence ID" value="NZ_JBDKXB010000044.1"/>
</dbReference>
<feature type="non-terminal residue" evidence="2">
    <location>
        <position position="284"/>
    </location>
</feature>
<dbReference type="EMBL" id="JBDKXB010000044">
    <property type="protein sequence ID" value="MEY6434143.1"/>
    <property type="molecule type" value="Genomic_DNA"/>
</dbReference>
<accession>A0ABV4BLG8</accession>
<feature type="chain" id="PRO_5047065735" evidence="1">
    <location>
        <begin position="25"/>
        <end position="284"/>
    </location>
</feature>
<evidence type="ECO:0000256" key="1">
    <source>
        <dbReference type="SAM" id="SignalP"/>
    </source>
</evidence>
<evidence type="ECO:0000313" key="3">
    <source>
        <dbReference type="Proteomes" id="UP001564408"/>
    </source>
</evidence>
<organism evidence="2 3">
    <name type="scientific">Thioalkalicoccus limnaeus</name>
    <dbReference type="NCBI Taxonomy" id="120681"/>
    <lineage>
        <taxon>Bacteria</taxon>
        <taxon>Pseudomonadati</taxon>
        <taxon>Pseudomonadota</taxon>
        <taxon>Gammaproteobacteria</taxon>
        <taxon>Chromatiales</taxon>
        <taxon>Chromatiaceae</taxon>
        <taxon>Thioalkalicoccus</taxon>
    </lineage>
</organism>
<comment type="caution">
    <text evidence="2">The sequence shown here is derived from an EMBL/GenBank/DDBJ whole genome shotgun (WGS) entry which is preliminary data.</text>
</comment>
<sequence length="284" mass="30286">MTRFIWRRFAILAVLAGISTGVFATGFENGMPTGWICEGNCGTSPEDGVVTLSPTGAAQYGWVATTGSAFRGATLPGIGGTNGSRLRSPLFSAESGDELVFHFNYVTSDGGGFADYAWARVLDESMEQVALLFTARTRSTGSIVPGFGMPDVEAQLTPESVEIIRGGPVWSPLGSDSGRCWSGGCGYTGWVHSSYAFPETGNYILEFGVVNWSDTAYQSGLAFDGVMVGGNPIGGDPDYRDVTVLATLSRQGIELDPASFLVAPVRAETLDDRIEIEWFFESFT</sequence>
<name>A0ABV4BLG8_9GAMM</name>
<dbReference type="NCBIfam" id="NF038132">
    <property type="entry name" value="PEP_NF038132"/>
    <property type="match status" value="1"/>
</dbReference>
<gene>
    <name evidence="2" type="ORF">ABC977_17220</name>
</gene>
<evidence type="ECO:0000313" key="2">
    <source>
        <dbReference type="EMBL" id="MEY6434143.1"/>
    </source>
</evidence>
<protein>
    <submittedName>
        <fullName evidence="2">NF038132 family protein</fullName>
    </submittedName>
</protein>
<keyword evidence="3" id="KW-1185">Reference proteome</keyword>
<dbReference type="Proteomes" id="UP001564408">
    <property type="component" value="Unassembled WGS sequence"/>
</dbReference>
<reference evidence="2 3" key="1">
    <citation type="submission" date="2024-05" db="EMBL/GenBank/DDBJ databases">
        <title>Genome Sequence and Characterization of the New Strain Purple Sulfur Bacterium of Genus Thioalkalicoccus.</title>
        <authorList>
            <person name="Bryantseva I.A."/>
            <person name="Kyndt J.A."/>
            <person name="Imhoff J.F."/>
        </authorList>
    </citation>
    <scope>NUCLEOTIDE SEQUENCE [LARGE SCALE GENOMIC DNA]</scope>
    <source>
        <strain evidence="2 3">Um2</strain>
    </source>
</reference>
<keyword evidence="1" id="KW-0732">Signal</keyword>
<proteinExistence type="predicted"/>